<evidence type="ECO:0000256" key="4">
    <source>
        <dbReference type="ARBA" id="ARBA00022989"/>
    </source>
</evidence>
<protein>
    <submittedName>
        <fullName evidence="8">Multidrug effflux MFS transporter</fullName>
    </submittedName>
</protein>
<dbReference type="Pfam" id="PF07690">
    <property type="entry name" value="MFS_1"/>
    <property type="match status" value="1"/>
</dbReference>
<feature type="transmembrane region" description="Helical" evidence="6">
    <location>
        <begin position="78"/>
        <end position="97"/>
    </location>
</feature>
<feature type="transmembrane region" description="Helical" evidence="6">
    <location>
        <begin position="215"/>
        <end position="234"/>
    </location>
</feature>
<dbReference type="AlphaFoldDB" id="A0A975S1P2"/>
<evidence type="ECO:0000259" key="7">
    <source>
        <dbReference type="PROSITE" id="PS50850"/>
    </source>
</evidence>
<evidence type="ECO:0000313" key="8">
    <source>
        <dbReference type="EMBL" id="QWK90516.1"/>
    </source>
</evidence>
<dbReference type="Gene3D" id="1.20.1720.10">
    <property type="entry name" value="Multidrug resistance protein D"/>
    <property type="match status" value="1"/>
</dbReference>
<feature type="transmembrane region" description="Helical" evidence="6">
    <location>
        <begin position="280"/>
        <end position="302"/>
    </location>
</feature>
<feature type="transmembrane region" description="Helical" evidence="6">
    <location>
        <begin position="314"/>
        <end position="336"/>
    </location>
</feature>
<proteinExistence type="predicted"/>
<keyword evidence="3 6" id="KW-0812">Transmembrane</keyword>
<feature type="transmembrane region" description="Helical" evidence="6">
    <location>
        <begin position="12"/>
        <end position="30"/>
    </location>
</feature>
<gene>
    <name evidence="8" type="ORF">KM031_00905</name>
</gene>
<keyword evidence="4 6" id="KW-1133">Transmembrane helix</keyword>
<dbReference type="Proteomes" id="UP000679352">
    <property type="component" value="Chromosome"/>
</dbReference>
<evidence type="ECO:0000256" key="5">
    <source>
        <dbReference type="ARBA" id="ARBA00023136"/>
    </source>
</evidence>
<evidence type="ECO:0000256" key="6">
    <source>
        <dbReference type="SAM" id="Phobius"/>
    </source>
</evidence>
<evidence type="ECO:0000256" key="2">
    <source>
        <dbReference type="ARBA" id="ARBA00022448"/>
    </source>
</evidence>
<dbReference type="PANTHER" id="PTHR23502">
    <property type="entry name" value="MAJOR FACILITATOR SUPERFAMILY"/>
    <property type="match status" value="1"/>
</dbReference>
<feature type="transmembrane region" description="Helical" evidence="6">
    <location>
        <begin position="374"/>
        <end position="392"/>
    </location>
</feature>
<dbReference type="InterPro" id="IPR036259">
    <property type="entry name" value="MFS_trans_sf"/>
</dbReference>
<dbReference type="KEGG" id="gfu:KM031_00905"/>
<dbReference type="PROSITE" id="PS50850">
    <property type="entry name" value="MFS"/>
    <property type="match status" value="1"/>
</dbReference>
<dbReference type="CDD" id="cd17320">
    <property type="entry name" value="MFS_MdfA_MDR_like"/>
    <property type="match status" value="1"/>
</dbReference>
<feature type="domain" description="Major facilitator superfamily (MFS) profile" evidence="7">
    <location>
        <begin position="11"/>
        <end position="398"/>
    </location>
</feature>
<feature type="transmembrane region" description="Helical" evidence="6">
    <location>
        <begin position="136"/>
        <end position="160"/>
    </location>
</feature>
<keyword evidence="2" id="KW-0813">Transport</keyword>
<feature type="transmembrane region" description="Helical" evidence="6">
    <location>
        <begin position="103"/>
        <end position="124"/>
    </location>
</feature>
<keyword evidence="9" id="KW-1185">Reference proteome</keyword>
<dbReference type="EMBL" id="CP076361">
    <property type="protein sequence ID" value="QWK90516.1"/>
    <property type="molecule type" value="Genomic_DNA"/>
</dbReference>
<keyword evidence="5 6" id="KW-0472">Membrane</keyword>
<dbReference type="GO" id="GO:0022857">
    <property type="term" value="F:transmembrane transporter activity"/>
    <property type="evidence" value="ECO:0007669"/>
    <property type="project" value="InterPro"/>
</dbReference>
<feature type="transmembrane region" description="Helical" evidence="6">
    <location>
        <begin position="166"/>
        <end position="184"/>
    </location>
</feature>
<evidence type="ECO:0000256" key="3">
    <source>
        <dbReference type="ARBA" id="ARBA00022692"/>
    </source>
</evidence>
<dbReference type="GO" id="GO:0005886">
    <property type="term" value="C:plasma membrane"/>
    <property type="evidence" value="ECO:0007669"/>
    <property type="project" value="TreeGrafter"/>
</dbReference>
<dbReference type="PROSITE" id="PS00216">
    <property type="entry name" value="SUGAR_TRANSPORT_1"/>
    <property type="match status" value="1"/>
</dbReference>
<dbReference type="InterPro" id="IPR005829">
    <property type="entry name" value="Sugar_transporter_CS"/>
</dbReference>
<dbReference type="InterPro" id="IPR020846">
    <property type="entry name" value="MFS_dom"/>
</dbReference>
<sequence length="398" mass="41998">MQPQRLSTTEFIALIAMLFATIAFSIDAMLPALPEIARELTPLDPNRSQLIVTSFVLGMGLGTFFAGPLSDSFGRKPIILGGAVLYCAAAFLASVAPSLETLLLARVVQGLGASGPRVVSLALVRDIYKGREMARVVSFAMMIFTLVPAVAPLAGSAIIAGFGWRSIFLAFIVFSALSVVWLGLRQPETLLPTARRSLRLSSLWQALREVLSHRVVKTAIAAQTLGFACLFGTLSSTQQIFDVTFNRADSFPLWFALIAVLAGSASLINAALVVRLGMRFLVTVTFTTQALLSLGFALLMLGADLPAEVQFGLYIGWTVSVFMMAGLTLGNLNALALEPVGHIAGMAASVTGAIATVLAVALAVPLGLAFDGTPVPLAFGICGLTVLGTLLMRSLPRR</sequence>
<dbReference type="SUPFAM" id="SSF103473">
    <property type="entry name" value="MFS general substrate transporter"/>
    <property type="match status" value="1"/>
</dbReference>
<name>A0A975S1P2_9RHOB</name>
<accession>A0A975S1P2</accession>
<dbReference type="InterPro" id="IPR011701">
    <property type="entry name" value="MFS"/>
</dbReference>
<evidence type="ECO:0000313" key="9">
    <source>
        <dbReference type="Proteomes" id="UP000679352"/>
    </source>
</evidence>
<dbReference type="PANTHER" id="PTHR23502:SF132">
    <property type="entry name" value="POLYAMINE TRANSPORTER 2-RELATED"/>
    <property type="match status" value="1"/>
</dbReference>
<dbReference type="RefSeq" id="WP_215504236.1">
    <property type="nucleotide sequence ID" value="NZ_CP076361.1"/>
</dbReference>
<evidence type="ECO:0000256" key="1">
    <source>
        <dbReference type="ARBA" id="ARBA00004141"/>
    </source>
</evidence>
<feature type="transmembrane region" description="Helical" evidence="6">
    <location>
        <begin position="343"/>
        <end position="368"/>
    </location>
</feature>
<feature type="transmembrane region" description="Helical" evidence="6">
    <location>
        <begin position="50"/>
        <end position="66"/>
    </location>
</feature>
<dbReference type="GO" id="GO:1990961">
    <property type="term" value="P:xenobiotic detoxification by transmembrane export across the plasma membrane"/>
    <property type="evidence" value="ECO:0007669"/>
    <property type="project" value="TreeGrafter"/>
</dbReference>
<comment type="subcellular location">
    <subcellularLocation>
        <location evidence="1">Membrane</location>
        <topology evidence="1">Multi-pass membrane protein</topology>
    </subcellularLocation>
</comment>
<organism evidence="8 9">
    <name type="scientific">Gemmobacter fulvus</name>
    <dbReference type="NCBI Taxonomy" id="2840474"/>
    <lineage>
        <taxon>Bacteria</taxon>
        <taxon>Pseudomonadati</taxon>
        <taxon>Pseudomonadota</taxon>
        <taxon>Alphaproteobacteria</taxon>
        <taxon>Rhodobacterales</taxon>
        <taxon>Paracoccaceae</taxon>
        <taxon>Gemmobacter</taxon>
    </lineage>
</organism>
<reference evidence="8" key="1">
    <citation type="submission" date="2021-06" db="EMBL/GenBank/DDBJ databases">
        <title>Direct submission.</title>
        <authorList>
            <person name="Lee C.-S."/>
            <person name="Jin L."/>
        </authorList>
    </citation>
    <scope>NUCLEOTIDE SEQUENCE</scope>
    <source>
        <strain evidence="8">Con5</strain>
    </source>
</reference>
<feature type="transmembrane region" description="Helical" evidence="6">
    <location>
        <begin position="254"/>
        <end position="273"/>
    </location>
</feature>